<dbReference type="GO" id="GO:0003723">
    <property type="term" value="F:RNA binding"/>
    <property type="evidence" value="ECO:0007669"/>
    <property type="project" value="UniProtKB-KW"/>
</dbReference>
<dbReference type="InterPro" id="IPR004538">
    <property type="entry name" value="Hemolysin_A/TlyA"/>
</dbReference>
<organism evidence="4">
    <name type="scientific">marine sediment metagenome</name>
    <dbReference type="NCBI Taxonomy" id="412755"/>
    <lineage>
        <taxon>unclassified sequences</taxon>
        <taxon>metagenomes</taxon>
        <taxon>ecological metagenomes</taxon>
    </lineage>
</organism>
<dbReference type="InterPro" id="IPR047048">
    <property type="entry name" value="TlyA"/>
</dbReference>
<accession>X1FIC9</accession>
<name>X1FIC9_9ZZZZ</name>
<dbReference type="InterPro" id="IPR036986">
    <property type="entry name" value="S4_RNA-bd_sf"/>
</dbReference>
<feature type="domain" description="Ribosomal RNA methyltransferase FtsJ" evidence="3">
    <location>
        <begin position="35"/>
        <end position="214"/>
    </location>
</feature>
<reference evidence="4" key="1">
    <citation type="journal article" date="2014" name="Front. Microbiol.">
        <title>High frequency of phylogenetically diverse reductive dehalogenase-homologous genes in deep subseafloor sedimentary metagenomes.</title>
        <authorList>
            <person name="Kawai M."/>
            <person name="Futagami T."/>
            <person name="Toyoda A."/>
            <person name="Takaki Y."/>
            <person name="Nishi S."/>
            <person name="Hori S."/>
            <person name="Arai W."/>
            <person name="Tsubouchi T."/>
            <person name="Morono Y."/>
            <person name="Uchiyama I."/>
            <person name="Ito T."/>
            <person name="Fujiyama A."/>
            <person name="Inagaki F."/>
            <person name="Takami H."/>
        </authorList>
    </citation>
    <scope>NUCLEOTIDE SEQUENCE</scope>
    <source>
        <strain evidence="4">Expedition CK06-06</strain>
    </source>
</reference>
<evidence type="ECO:0000256" key="2">
    <source>
        <dbReference type="ARBA" id="ARBA00029460"/>
    </source>
</evidence>
<gene>
    <name evidence="4" type="ORF">S03H2_12047</name>
</gene>
<comment type="similarity">
    <text evidence="2">Belongs to the TlyA family.</text>
</comment>
<dbReference type="Pfam" id="PF01728">
    <property type="entry name" value="FtsJ"/>
    <property type="match status" value="1"/>
</dbReference>
<evidence type="ECO:0000256" key="1">
    <source>
        <dbReference type="ARBA" id="ARBA00022884"/>
    </source>
</evidence>
<dbReference type="AlphaFoldDB" id="X1FIC9"/>
<feature type="non-terminal residue" evidence="4">
    <location>
        <position position="1"/>
    </location>
</feature>
<dbReference type="Gene3D" id="3.10.290.10">
    <property type="entry name" value="RNA-binding S4 domain"/>
    <property type="match status" value="1"/>
</dbReference>
<dbReference type="InterPro" id="IPR029063">
    <property type="entry name" value="SAM-dependent_MTases_sf"/>
</dbReference>
<evidence type="ECO:0000259" key="3">
    <source>
        <dbReference type="Pfam" id="PF01728"/>
    </source>
</evidence>
<dbReference type="GO" id="GO:0008168">
    <property type="term" value="F:methyltransferase activity"/>
    <property type="evidence" value="ECO:0007669"/>
    <property type="project" value="InterPro"/>
</dbReference>
<evidence type="ECO:0000313" key="4">
    <source>
        <dbReference type="EMBL" id="GAH45416.1"/>
    </source>
</evidence>
<sequence length="217" mass="23484">LIMAGVVVVEGKAGIKPGTLISDEAAITILEPPPFVSRGGIKLDHALDQFQLDVTAKVVADIGASTGGFTDCLLKRGASRVYAIDVGYGQLDYRLRQDSRVVVMERVNARYPVPLPEKVDLATMDLSFISVEKVLPSVAKLLKDDGHIIVLIKPQFEARREEVGKGGVIKQPVVHARILGRFIAWLTEHGFRLGGMVASPISGASGNKEFFALLRLK</sequence>
<dbReference type="PIRSF" id="PIRSF005578">
    <property type="entry name" value="TlyA"/>
    <property type="match status" value="1"/>
</dbReference>
<dbReference type="NCBIfam" id="TIGR00478">
    <property type="entry name" value="tly"/>
    <property type="match status" value="1"/>
</dbReference>
<dbReference type="SUPFAM" id="SSF53335">
    <property type="entry name" value="S-adenosyl-L-methionine-dependent methyltransferases"/>
    <property type="match status" value="1"/>
</dbReference>
<dbReference type="PANTHER" id="PTHR32319">
    <property type="entry name" value="BACTERIAL HEMOLYSIN-LIKE PROTEIN"/>
    <property type="match status" value="1"/>
</dbReference>
<protein>
    <recommendedName>
        <fullName evidence="3">Ribosomal RNA methyltransferase FtsJ domain-containing protein</fullName>
    </recommendedName>
</protein>
<proteinExistence type="inferred from homology"/>
<dbReference type="GO" id="GO:0032259">
    <property type="term" value="P:methylation"/>
    <property type="evidence" value="ECO:0007669"/>
    <property type="project" value="InterPro"/>
</dbReference>
<comment type="caution">
    <text evidence="4">The sequence shown here is derived from an EMBL/GenBank/DDBJ whole genome shotgun (WGS) entry which is preliminary data.</text>
</comment>
<dbReference type="Gene3D" id="3.40.50.150">
    <property type="entry name" value="Vaccinia Virus protein VP39"/>
    <property type="match status" value="1"/>
</dbReference>
<dbReference type="InterPro" id="IPR002877">
    <property type="entry name" value="RNA_MeTrfase_FtsJ_dom"/>
</dbReference>
<dbReference type="PANTHER" id="PTHR32319:SF0">
    <property type="entry name" value="BACTERIAL HEMOLYSIN-LIKE PROTEIN"/>
    <property type="match status" value="1"/>
</dbReference>
<keyword evidence="1" id="KW-0694">RNA-binding</keyword>
<dbReference type="CDD" id="cd02440">
    <property type="entry name" value="AdoMet_MTases"/>
    <property type="match status" value="1"/>
</dbReference>
<dbReference type="EMBL" id="BARU01006135">
    <property type="protein sequence ID" value="GAH45416.1"/>
    <property type="molecule type" value="Genomic_DNA"/>
</dbReference>